<organism evidence="2 3">
    <name type="scientific">Fusarium sporotrichioides</name>
    <dbReference type="NCBI Taxonomy" id="5514"/>
    <lineage>
        <taxon>Eukaryota</taxon>
        <taxon>Fungi</taxon>
        <taxon>Dikarya</taxon>
        <taxon>Ascomycota</taxon>
        <taxon>Pezizomycotina</taxon>
        <taxon>Sordariomycetes</taxon>
        <taxon>Hypocreomycetidae</taxon>
        <taxon>Hypocreales</taxon>
        <taxon>Nectriaceae</taxon>
        <taxon>Fusarium</taxon>
    </lineage>
</organism>
<dbReference type="Proteomes" id="UP000266152">
    <property type="component" value="Unassembled WGS sequence"/>
</dbReference>
<evidence type="ECO:0000313" key="2">
    <source>
        <dbReference type="EMBL" id="RGP67315.1"/>
    </source>
</evidence>
<feature type="region of interest" description="Disordered" evidence="1">
    <location>
        <begin position="327"/>
        <end position="360"/>
    </location>
</feature>
<evidence type="ECO:0000256" key="1">
    <source>
        <dbReference type="SAM" id="MobiDB-lite"/>
    </source>
</evidence>
<feature type="compositionally biased region" description="Basic and acidic residues" evidence="1">
    <location>
        <begin position="332"/>
        <end position="349"/>
    </location>
</feature>
<proteinExistence type="predicted"/>
<evidence type="ECO:0000313" key="3">
    <source>
        <dbReference type="Proteomes" id="UP000266152"/>
    </source>
</evidence>
<dbReference type="AlphaFoldDB" id="A0A395S4Z7"/>
<dbReference type="EMBL" id="PXOF01000083">
    <property type="protein sequence ID" value="RGP67315.1"/>
    <property type="molecule type" value="Genomic_DNA"/>
</dbReference>
<sequence>MNAESLSNELTALLSQHFQIVATHSQRQDQWYKRSYQSFTFHHGDRKPLILVPRDSREEWVPHLRRFASSIGNGLKIAGDGRRSVGSIPGSKLFLDDVLDEAHTRPLCLAVTDSKPLSPDMMQMSWWTMKARRHDDKALDGIKALIACGKVDSLLRLASWPQVHPEQVSHLRDYQWKSLSIGWQSAIDKIIVILLFLGVTGTFTEDLVEKDGYKYWAPVAFLTYKSPLAAYIDSFGGRIPSTEDQRRQEITHCIEALRAAQSWALTNGPAINWEERIMNNFLYMLGFEAWNRSREGEGYLGCDLNKPKTTKSFQEVGQDEDGDLLAKTQEGSIKKPIDPLKLRDPKQEVVPEPSEEEMREMDELAVLESIEAEYGRKRSTKYINKTR</sequence>
<comment type="caution">
    <text evidence="2">The sequence shown here is derived from an EMBL/GenBank/DDBJ whole genome shotgun (WGS) entry which is preliminary data.</text>
</comment>
<gene>
    <name evidence="2" type="ORF">FSPOR_6074</name>
</gene>
<name>A0A395S4Z7_FUSSP</name>
<reference evidence="2 3" key="1">
    <citation type="journal article" date="2018" name="PLoS Pathog.">
        <title>Evolution of structural diversity of trichothecenes, a family of toxins produced by plant pathogenic and entomopathogenic fungi.</title>
        <authorList>
            <person name="Proctor R.H."/>
            <person name="McCormick S.P."/>
            <person name="Kim H.S."/>
            <person name="Cardoza R.E."/>
            <person name="Stanley A.M."/>
            <person name="Lindo L."/>
            <person name="Kelly A."/>
            <person name="Brown D.W."/>
            <person name="Lee T."/>
            <person name="Vaughan M.M."/>
            <person name="Alexander N.J."/>
            <person name="Busman M."/>
            <person name="Gutierrez S."/>
        </authorList>
    </citation>
    <scope>NUCLEOTIDE SEQUENCE [LARGE SCALE GENOMIC DNA]</scope>
    <source>
        <strain evidence="2 3">NRRL 3299</strain>
    </source>
</reference>
<protein>
    <submittedName>
        <fullName evidence="2">Uncharacterized protein</fullName>
    </submittedName>
</protein>
<keyword evidence="3" id="KW-1185">Reference proteome</keyword>
<accession>A0A395S4Z7</accession>